<evidence type="ECO:0000313" key="3">
    <source>
        <dbReference type="Proteomes" id="UP000536179"/>
    </source>
</evidence>
<reference evidence="2 3" key="1">
    <citation type="submission" date="2020-08" db="EMBL/GenBank/DDBJ databases">
        <title>Genomic Encyclopedia of Type Strains, Phase III (KMG-III): the genomes of soil and plant-associated and newly described type strains.</title>
        <authorList>
            <person name="Whitman W."/>
        </authorList>
    </citation>
    <scope>NUCLEOTIDE SEQUENCE [LARGE SCALE GENOMIC DNA]</scope>
    <source>
        <strain evidence="2 3">CECT 8075</strain>
    </source>
</reference>
<accession>A0A7W5DYS9</accession>
<proteinExistence type="predicted"/>
<dbReference type="Proteomes" id="UP000536179">
    <property type="component" value="Unassembled WGS sequence"/>
</dbReference>
<dbReference type="RefSeq" id="WP_184305386.1">
    <property type="nucleotide sequence ID" value="NZ_JACHXU010000008.1"/>
</dbReference>
<evidence type="ECO:0000313" key="2">
    <source>
        <dbReference type="EMBL" id="MBB3206996.1"/>
    </source>
</evidence>
<feature type="region of interest" description="Disordered" evidence="1">
    <location>
        <begin position="1"/>
        <end position="35"/>
    </location>
</feature>
<organism evidence="2 3">
    <name type="scientific">Aporhodopirellula rubra</name>
    <dbReference type="NCBI Taxonomy" id="980271"/>
    <lineage>
        <taxon>Bacteria</taxon>
        <taxon>Pseudomonadati</taxon>
        <taxon>Planctomycetota</taxon>
        <taxon>Planctomycetia</taxon>
        <taxon>Pirellulales</taxon>
        <taxon>Pirellulaceae</taxon>
        <taxon>Aporhodopirellula</taxon>
    </lineage>
</organism>
<keyword evidence="3" id="KW-1185">Reference proteome</keyword>
<gene>
    <name evidence="2" type="ORF">FHS27_002810</name>
</gene>
<dbReference type="AlphaFoldDB" id="A0A7W5DYS9"/>
<dbReference type="EMBL" id="JACHXU010000008">
    <property type="protein sequence ID" value="MBB3206996.1"/>
    <property type="molecule type" value="Genomic_DNA"/>
</dbReference>
<evidence type="ECO:0000256" key="1">
    <source>
        <dbReference type="SAM" id="MobiDB-lite"/>
    </source>
</evidence>
<comment type="caution">
    <text evidence="2">The sequence shown here is derived from an EMBL/GenBank/DDBJ whole genome shotgun (WGS) entry which is preliminary data.</text>
</comment>
<name>A0A7W5DYS9_9BACT</name>
<sequence length="62" mass="6873">MTNQIETVHGVSYPVVTDSSNSLYGEDSGEPHPVSTQLYRDETAERLIKSTQHAEVKPVKKS</sequence>
<protein>
    <submittedName>
        <fullName evidence="2">Uncharacterized protein</fullName>
    </submittedName>
</protein>